<dbReference type="EMBL" id="CAJNOC010003279">
    <property type="protein sequence ID" value="CAF0975863.1"/>
    <property type="molecule type" value="Genomic_DNA"/>
</dbReference>
<keyword evidence="1" id="KW-0862">Zinc</keyword>
<sequence>MFSNGRLQFNGESKDVDNFIKLFIYESLMFNWDRAAQVRAIECCLVGKALQIFNNLSQSQKTDIDEIIKALKSGCKKSPDFYLNLFYARTLKPDESIATFCHEIEGLLWKGMPGLEEASKSSLLRARFFANIPENVKNFMELLSDKSWKELVTIFDKSVDYKSISTKVDDEAVLVNKLNAVSFKSQSQKFNGSCFYCKRPGHRTSECRKKQYDEKTNQEVDNQVMIVLKDRTHFTVKEESTGTIEINRMHFSHSTTIKFSNTPIDLPMTKSDNFSGQVYELNCNSHVNMNYITPSWELNSSINNLEHANDMLNNHPDVSILLNDTDDNFVGKKHNKSDETISEIDDSFFNYQPVESSVRNDSEDNLGANLINKFDEIDLDEEKLFYNALLILFYTTGISQSAFRIICEFMKILKKLEFSFEIPSNFEQTSSNANLNDFDSKFTKYWFCNKCIKKFENVENKLRNVCSACGQKLQMDYKLCIESQIRNIFKANSLEKHVHSHEISDFLEDINDGLIYNNVLKNETKNFFTFLLNTDGISISEKSRLSIWPIFLTINEIPITTRYCLENVIIAGLSVSFGKPDLSHLLGLIKSDLLKFEYGINLGSTDFENYKFFLISAVFDKPARAAVLNTINSNDSSIQTYPYIKENPDGPKRDLKSYVDDLKIVVQTREKFNGIKGKCPLDGLKYFNPVINTNIDGMHSIFLGVVKTLFSYWFDSPSEKRYSLKDKMNMIEENLSKIKPPGFIKTAPRSIYDWKLWRAYEFMSFLMNYSLIVFNRIMRIEYINNLILLVISLENLYDRRICKSKLENVKGLLNQFVQELADLYDPFILKSGFHELLHLSECSIYFGPLNSTNCYKFEELNRKITRLIKGQNLIGEEFIKLFSVWQNLSITLNSCNTLENSYFRIFFENNAGLKTSNKKKVEELHNLAFSTKRYLIKNVLISEIFEKTYSIKIKEFSGIYNVSFNGNTYTDKTKSTRFCEFSIHDPEKVVNKKIHYSFDKKKPEQINNLTSNQSNNEKTIVNESNKNNSKDLEELDLFCKSSSLNDKNKAEKLTTSQKSNSKITIEKMNKIKVTEQQNKFEKINESSKLNTHKPNTSKHFENYLLIQWLSDKMFDIVETKKVKISNINSILEGETYDVMYGNIYLKAVVKLKGRKVDCEQQLKILRNYDLNEKNNKKKRRVNSEEDLTFGSSNNELENDHQIKNKHLETKLIEMEDALKSEKIKNQELENELKSAKEMINCLKSTYDDNRLAKIKEMSINFLKIFSTFEEISEIGFYSTEKRGNIHYLSSNYKKITISNEVKTEIESLVENSKSPSECFRKVISIIIPDPVIWAGSTIDKMFRLYNDEIYASFGNIF</sequence>
<dbReference type="OrthoDB" id="3263820at2759"/>
<dbReference type="PROSITE" id="PS50158">
    <property type="entry name" value="ZF_CCHC"/>
    <property type="match status" value="1"/>
</dbReference>
<comment type="caution">
    <text evidence="4">The sequence shown here is derived from an EMBL/GenBank/DDBJ whole genome shotgun (WGS) entry which is preliminary data.</text>
</comment>
<evidence type="ECO:0000256" key="1">
    <source>
        <dbReference type="PROSITE-ProRule" id="PRU00047"/>
    </source>
</evidence>
<keyword evidence="5" id="KW-1185">Reference proteome</keyword>
<reference evidence="4" key="1">
    <citation type="submission" date="2021-02" db="EMBL/GenBank/DDBJ databases">
        <authorList>
            <person name="Nowell W R."/>
        </authorList>
    </citation>
    <scope>NUCLEOTIDE SEQUENCE</scope>
    <source>
        <strain evidence="4">Ploen Becks lab</strain>
    </source>
</reference>
<gene>
    <name evidence="4" type="ORF">OXX778_LOCUS15165</name>
</gene>
<evidence type="ECO:0000313" key="5">
    <source>
        <dbReference type="Proteomes" id="UP000663879"/>
    </source>
</evidence>
<feature type="domain" description="CCHC-type" evidence="3">
    <location>
        <begin position="194"/>
        <end position="209"/>
    </location>
</feature>
<feature type="coiled-coil region" evidence="2">
    <location>
        <begin position="1204"/>
        <end position="1245"/>
    </location>
</feature>
<dbReference type="InterPro" id="IPR001878">
    <property type="entry name" value="Znf_CCHC"/>
</dbReference>
<proteinExistence type="predicted"/>
<keyword evidence="2" id="KW-0175">Coiled coil</keyword>
<accession>A0A814F332</accession>
<evidence type="ECO:0000313" key="4">
    <source>
        <dbReference type="EMBL" id="CAF0975863.1"/>
    </source>
</evidence>
<evidence type="ECO:0000256" key="2">
    <source>
        <dbReference type="SAM" id="Coils"/>
    </source>
</evidence>
<keyword evidence="1" id="KW-0479">Metal-binding</keyword>
<evidence type="ECO:0000259" key="3">
    <source>
        <dbReference type="PROSITE" id="PS50158"/>
    </source>
</evidence>
<dbReference type="SUPFAM" id="SSF57756">
    <property type="entry name" value="Retrovirus zinc finger-like domains"/>
    <property type="match status" value="1"/>
</dbReference>
<name>A0A814F332_9BILA</name>
<dbReference type="GO" id="GO:0008270">
    <property type="term" value="F:zinc ion binding"/>
    <property type="evidence" value="ECO:0007669"/>
    <property type="project" value="UniProtKB-KW"/>
</dbReference>
<keyword evidence="1" id="KW-0863">Zinc-finger</keyword>
<dbReference type="Proteomes" id="UP000663879">
    <property type="component" value="Unassembled WGS sequence"/>
</dbReference>
<organism evidence="4 5">
    <name type="scientific">Brachionus calyciflorus</name>
    <dbReference type="NCBI Taxonomy" id="104777"/>
    <lineage>
        <taxon>Eukaryota</taxon>
        <taxon>Metazoa</taxon>
        <taxon>Spiralia</taxon>
        <taxon>Gnathifera</taxon>
        <taxon>Rotifera</taxon>
        <taxon>Eurotatoria</taxon>
        <taxon>Monogononta</taxon>
        <taxon>Pseudotrocha</taxon>
        <taxon>Ploima</taxon>
        <taxon>Brachionidae</taxon>
        <taxon>Brachionus</taxon>
    </lineage>
</organism>
<dbReference type="InterPro" id="IPR036875">
    <property type="entry name" value="Znf_CCHC_sf"/>
</dbReference>
<dbReference type="GO" id="GO:0003676">
    <property type="term" value="F:nucleic acid binding"/>
    <property type="evidence" value="ECO:0007669"/>
    <property type="project" value="InterPro"/>
</dbReference>
<dbReference type="PANTHER" id="PTHR46579">
    <property type="entry name" value="F5/8 TYPE C DOMAIN-CONTAINING PROTEIN-RELATED"/>
    <property type="match status" value="1"/>
</dbReference>
<dbReference type="PANTHER" id="PTHR46579:SF1">
    <property type="entry name" value="F5_8 TYPE C DOMAIN-CONTAINING PROTEIN"/>
    <property type="match status" value="1"/>
</dbReference>
<protein>
    <recommendedName>
        <fullName evidence="3">CCHC-type domain-containing protein</fullName>
    </recommendedName>
</protein>